<dbReference type="EMBL" id="CP056069">
    <property type="protein sequence ID" value="UKK00375.2"/>
    <property type="molecule type" value="Genomic_DNA"/>
</dbReference>
<feature type="transmembrane region" description="Helical" evidence="2">
    <location>
        <begin position="236"/>
        <end position="254"/>
    </location>
</feature>
<feature type="transmembrane region" description="Helical" evidence="2">
    <location>
        <begin position="179"/>
        <end position="200"/>
    </location>
</feature>
<feature type="transmembrane region" description="Helical" evidence="2">
    <location>
        <begin position="148"/>
        <end position="167"/>
    </location>
</feature>
<dbReference type="SUPFAM" id="SSF103473">
    <property type="entry name" value="MFS general substrate transporter"/>
    <property type="match status" value="1"/>
</dbReference>
<sequence length="335" mass="37679">MHSSEGQIISKKTEREDLSQSVGEKVGRSVSEVIVNEDNKKIKEETPVEKRDPENSMEAKNKVSEIKSEGSMRSSVPENEITQLLEGYDEELNSLNVDYVLSEQTPVGVKNIFVRKVLFIFLIETIISLTGSFFMFILNSRIFLGENWYLGLLAIGIILIFGIVVAFDRKLIRNKIVRYVSVPIGIFLVTIAITCLMSALEFVEIMLSHLIFALVFLVALLCTFQRKVPLTGSYGDALIVVLLILGYGIVGAFIRYRHWYYAVTAVSGSAIALYVVIVIKFIVNGKTKEKYTIREYGCVIVLLYIDYIIRIVDGLEYVCCGKESKDKLVENPSAL</sequence>
<evidence type="ECO:0000256" key="1">
    <source>
        <dbReference type="SAM" id="MobiDB-lite"/>
    </source>
</evidence>
<keyword evidence="2" id="KW-1133">Transmembrane helix</keyword>
<feature type="transmembrane region" description="Helical" evidence="2">
    <location>
        <begin position="206"/>
        <end position="224"/>
    </location>
</feature>
<organism evidence="3 4">
    <name type="scientific">Theileria orientalis</name>
    <dbReference type="NCBI Taxonomy" id="68886"/>
    <lineage>
        <taxon>Eukaryota</taxon>
        <taxon>Sar</taxon>
        <taxon>Alveolata</taxon>
        <taxon>Apicomplexa</taxon>
        <taxon>Aconoidasida</taxon>
        <taxon>Piroplasmida</taxon>
        <taxon>Theileriidae</taxon>
        <taxon>Theileria</taxon>
    </lineage>
</organism>
<evidence type="ECO:0000256" key="2">
    <source>
        <dbReference type="SAM" id="Phobius"/>
    </source>
</evidence>
<evidence type="ECO:0000313" key="4">
    <source>
        <dbReference type="Proteomes" id="UP000244811"/>
    </source>
</evidence>
<feature type="region of interest" description="Disordered" evidence="1">
    <location>
        <begin position="41"/>
        <end position="64"/>
    </location>
</feature>
<accession>A0A976M9H4</accession>
<feature type="transmembrane region" description="Helical" evidence="2">
    <location>
        <begin position="117"/>
        <end position="136"/>
    </location>
</feature>
<dbReference type="AlphaFoldDB" id="A0A976M9H4"/>
<keyword evidence="2" id="KW-0812">Transmembrane</keyword>
<keyword evidence="2" id="KW-0472">Membrane</keyword>
<name>A0A976M9H4_THEOR</name>
<evidence type="ECO:0000313" key="3">
    <source>
        <dbReference type="EMBL" id="UKK00375.2"/>
    </source>
</evidence>
<gene>
    <name evidence="3" type="ORF">MACK_000447</name>
</gene>
<dbReference type="Proteomes" id="UP000244811">
    <property type="component" value="Chromosome 1"/>
</dbReference>
<feature type="transmembrane region" description="Helical" evidence="2">
    <location>
        <begin position="260"/>
        <end position="283"/>
    </location>
</feature>
<proteinExistence type="predicted"/>
<protein>
    <submittedName>
        <fullName evidence="3">Uncharacterized protein</fullName>
    </submittedName>
</protein>
<dbReference type="InterPro" id="IPR036259">
    <property type="entry name" value="MFS_trans_sf"/>
</dbReference>
<reference evidence="3" key="1">
    <citation type="submission" date="2022-07" db="EMBL/GenBank/DDBJ databases">
        <title>Evaluation of T. orientalis genome assembly methods using nanopore sequencing and analysis of variation between genomes.</title>
        <authorList>
            <person name="Yam J."/>
            <person name="Micallef M.L."/>
            <person name="Liu M."/>
            <person name="Djordjevic S.P."/>
            <person name="Bogema D.R."/>
            <person name="Jenkins C."/>
        </authorList>
    </citation>
    <scope>NUCLEOTIDE SEQUENCE</scope>
    <source>
        <strain evidence="3">Goon Nure</strain>
    </source>
</reference>
<feature type="region of interest" description="Disordered" evidence="1">
    <location>
        <begin position="1"/>
        <end position="26"/>
    </location>
</feature>